<feature type="region of interest" description="Disordered" evidence="4">
    <location>
        <begin position="102"/>
        <end position="128"/>
    </location>
</feature>
<evidence type="ECO:0000313" key="8">
    <source>
        <dbReference type="Proteomes" id="UP000834106"/>
    </source>
</evidence>
<keyword evidence="3" id="KW-0472">Membrane</keyword>
<dbReference type="GO" id="GO:0016020">
    <property type="term" value="C:membrane"/>
    <property type="evidence" value="ECO:0007669"/>
    <property type="project" value="UniProtKB-SubCell"/>
</dbReference>
<dbReference type="Pfam" id="PF12515">
    <property type="entry name" value="CaATP_NAI"/>
    <property type="match status" value="1"/>
</dbReference>
<organism evidence="7 8">
    <name type="scientific">Fraxinus pennsylvanica</name>
    <dbReference type="NCBI Taxonomy" id="56036"/>
    <lineage>
        <taxon>Eukaryota</taxon>
        <taxon>Viridiplantae</taxon>
        <taxon>Streptophyta</taxon>
        <taxon>Embryophyta</taxon>
        <taxon>Tracheophyta</taxon>
        <taxon>Spermatophyta</taxon>
        <taxon>Magnoliopsida</taxon>
        <taxon>eudicotyledons</taxon>
        <taxon>Gunneridae</taxon>
        <taxon>Pentapetalae</taxon>
        <taxon>asterids</taxon>
        <taxon>lamiids</taxon>
        <taxon>Lamiales</taxon>
        <taxon>Oleaceae</taxon>
        <taxon>Oleeae</taxon>
        <taxon>Fraxinus</taxon>
    </lineage>
</organism>
<evidence type="ECO:0000256" key="1">
    <source>
        <dbReference type="ARBA" id="ARBA00004370"/>
    </source>
</evidence>
<name>A0AAD2EGR7_9LAMI</name>
<evidence type="ECO:0000256" key="4">
    <source>
        <dbReference type="SAM" id="MobiDB-lite"/>
    </source>
</evidence>
<comment type="similarity">
    <text evidence="2">Belongs to the CYSTM1 family.</text>
</comment>
<evidence type="ECO:0000256" key="3">
    <source>
        <dbReference type="ARBA" id="ARBA00023136"/>
    </source>
</evidence>
<evidence type="ECO:0000259" key="5">
    <source>
        <dbReference type="Pfam" id="PF12515"/>
    </source>
</evidence>
<dbReference type="AlphaFoldDB" id="A0AAD2EGR7"/>
<proteinExistence type="inferred from homology"/>
<sequence length="221" mass="25236">MSTKFCLFYAMCLHRTIPDEKNSSEEALQRWRKACWLVKNRYPTGNGATGKKKKMIFWSKPKGERGFCEGCLFALCCCWICDPFQTLSSSYKIIFFPVRNGGKRKRGRKEKGQVAVSKPPPPKQDKKEVEEVSVLPAVRVGHQMIPNGEERKRGRCLRSITGDKLMKLRSQEVGMPRSFPSQLDYFLSTSVFSNPKHSNSRAFELSSCNPLLSMLNFAETH</sequence>
<feature type="domain" description="Calcium-transporting P-type ATPase N-terminal autoinhibitory" evidence="5">
    <location>
        <begin position="20"/>
        <end position="42"/>
    </location>
</feature>
<comment type="subcellular location">
    <subcellularLocation>
        <location evidence="1">Membrane</location>
    </subcellularLocation>
</comment>
<evidence type="ECO:0000256" key="2">
    <source>
        <dbReference type="ARBA" id="ARBA00009444"/>
    </source>
</evidence>
<dbReference type="Pfam" id="PF12734">
    <property type="entry name" value="CYSTM"/>
    <property type="match status" value="1"/>
</dbReference>
<dbReference type="EMBL" id="OU503058">
    <property type="protein sequence ID" value="CAI9787511.1"/>
    <property type="molecule type" value="Genomic_DNA"/>
</dbReference>
<evidence type="ECO:0000259" key="6">
    <source>
        <dbReference type="Pfam" id="PF12734"/>
    </source>
</evidence>
<accession>A0AAD2EGR7</accession>
<keyword evidence="8" id="KW-1185">Reference proteome</keyword>
<dbReference type="Proteomes" id="UP000834106">
    <property type="component" value="Chromosome 23"/>
</dbReference>
<dbReference type="GO" id="GO:0005516">
    <property type="term" value="F:calmodulin binding"/>
    <property type="evidence" value="ECO:0007669"/>
    <property type="project" value="InterPro"/>
</dbReference>
<dbReference type="Gene3D" id="1.20.5.170">
    <property type="match status" value="1"/>
</dbReference>
<dbReference type="InterPro" id="IPR028144">
    <property type="entry name" value="CYSTM_dom"/>
</dbReference>
<feature type="domain" description="Cysteine-rich transmembrane" evidence="6">
    <location>
        <begin position="60"/>
        <end position="82"/>
    </location>
</feature>
<dbReference type="InterPro" id="IPR024750">
    <property type="entry name" value="Ca_ATPase_N_dom"/>
</dbReference>
<reference evidence="7" key="1">
    <citation type="submission" date="2023-05" db="EMBL/GenBank/DDBJ databases">
        <authorList>
            <person name="Huff M."/>
        </authorList>
    </citation>
    <scope>NUCLEOTIDE SEQUENCE</scope>
</reference>
<gene>
    <name evidence="7" type="ORF">FPE_LOCUS34941</name>
</gene>
<evidence type="ECO:0000313" key="7">
    <source>
        <dbReference type="EMBL" id="CAI9787511.1"/>
    </source>
</evidence>
<protein>
    <submittedName>
        <fullName evidence="7">Uncharacterized protein</fullName>
    </submittedName>
</protein>